<dbReference type="PROSITE" id="PS50800">
    <property type="entry name" value="SAP"/>
    <property type="match status" value="1"/>
</dbReference>
<reference evidence="16" key="1">
    <citation type="submission" date="2025-08" db="UniProtKB">
        <authorList>
            <consortium name="RefSeq"/>
        </authorList>
    </citation>
    <scope>IDENTIFICATION</scope>
</reference>
<evidence type="ECO:0000256" key="2">
    <source>
        <dbReference type="ARBA" id="ARBA00004718"/>
    </source>
</evidence>
<keyword evidence="5" id="KW-0479">Metal-binding</keyword>
<name>A0A9W3ADM9_BIOGL</name>
<dbReference type="GO" id="GO:0000785">
    <property type="term" value="C:chromatin"/>
    <property type="evidence" value="ECO:0007669"/>
    <property type="project" value="TreeGrafter"/>
</dbReference>
<dbReference type="SUPFAM" id="SSF68906">
    <property type="entry name" value="SAP domain"/>
    <property type="match status" value="1"/>
</dbReference>
<evidence type="ECO:0000256" key="8">
    <source>
        <dbReference type="ARBA" id="ARBA00022833"/>
    </source>
</evidence>
<feature type="domain" description="SAP" evidence="12">
    <location>
        <begin position="97"/>
        <end position="131"/>
    </location>
</feature>
<evidence type="ECO:0000256" key="9">
    <source>
        <dbReference type="ARBA" id="ARBA00023242"/>
    </source>
</evidence>
<dbReference type="InterPro" id="IPR038654">
    <property type="entry name" value="PINIT_sf"/>
</dbReference>
<dbReference type="PANTHER" id="PTHR10782:SF94">
    <property type="entry name" value="SUPPRESSOR OF VARIEGATION 2-10, ISOFORM I"/>
    <property type="match status" value="1"/>
</dbReference>
<evidence type="ECO:0000259" key="12">
    <source>
        <dbReference type="PROSITE" id="PS50800"/>
    </source>
</evidence>
<keyword evidence="8" id="KW-0862">Zinc</keyword>
<feature type="region of interest" description="Disordered" evidence="11">
    <location>
        <begin position="513"/>
        <end position="692"/>
    </location>
</feature>
<dbReference type="GO" id="GO:0005634">
    <property type="term" value="C:nucleus"/>
    <property type="evidence" value="ECO:0007669"/>
    <property type="project" value="UniProtKB-SubCell"/>
</dbReference>
<evidence type="ECO:0000256" key="5">
    <source>
        <dbReference type="ARBA" id="ARBA00022723"/>
    </source>
</evidence>
<evidence type="ECO:0000256" key="11">
    <source>
        <dbReference type="SAM" id="MobiDB-lite"/>
    </source>
</evidence>
<sequence>MADLAELKRHVVLERKETTTQRKRRLEKCRKKRQEKLAIETEEEKQLRLERRRERYQNETQEQREKRLSADRERKIKARQKQESDHSPQSQALKQMVLSFRVSELHVLLGFAGRNKSGRKQELTQRAIALVEKGCSLPVQIKIREMYRNRIKEPGMSQPHKDINMPVMHRHPGTHLDFGGLKDFNGDYPYRVKMSNQELKPGSTGMGGYPSDGPVGLDYAAPMRSIMPQPPIPVNPDVKLKHLPFYDVLGELMKPSSLIPKNSGRLQETLFVFHLTPQQAQDITMSRDFRPGAKCEYTVQVQLRFCLLETSCEQADTFPSQIQVRVNNKPATLPPKPMPLHNKAPPKVYGAPVDISHLCKLSPTIANTICVSWFPEQHSSFCMAVYLVKKLTSDILLSRLKQFGNRHSDHTKALIKEKLAQDPDSEIATTSLRVSLMCPLGKMRMQIPCRASTCTHLQCFDASTFLMMNERKPTWMCPVCDRPCPYDKLIIDGYFVEIFKQSPSCTDIIFHEDGSWSPMKPQKESPNQVILTPSSKASPTTSQSSASSLPSTLSFSTPAVMTTATTATPTTKPPEAKGPVIDLTLDSSDEDDDAVIPSDPISVSPPPVINLDTPSPAPLPTMPGSPTVILSSSQSSSPSPAVASHAPFPSSTSYNGPASHSSNHSRESPSLGSLDSIHQSTPSLARTSPSSSLQAQALNLEAMSDADFDEFLKGLSWGV</sequence>
<evidence type="ECO:0000256" key="6">
    <source>
        <dbReference type="ARBA" id="ARBA00022771"/>
    </source>
</evidence>
<evidence type="ECO:0000313" key="16">
    <source>
        <dbReference type="RefSeq" id="XP_055885392.1"/>
    </source>
</evidence>
<feature type="compositionally biased region" description="Basic and acidic residues" evidence="11">
    <location>
        <begin position="35"/>
        <end position="86"/>
    </location>
</feature>
<comment type="pathway">
    <text evidence="2">Protein modification; protein sumoylation.</text>
</comment>
<dbReference type="GO" id="GO:0003712">
    <property type="term" value="F:transcription coregulator activity"/>
    <property type="evidence" value="ECO:0007669"/>
    <property type="project" value="TreeGrafter"/>
</dbReference>
<evidence type="ECO:0000256" key="10">
    <source>
        <dbReference type="PROSITE-ProRule" id="PRU00452"/>
    </source>
</evidence>
<dbReference type="GO" id="GO:0097240">
    <property type="term" value="P:chromosome attachment to the nuclear envelope"/>
    <property type="evidence" value="ECO:0007669"/>
    <property type="project" value="UniProtKB-ARBA"/>
</dbReference>
<feature type="compositionally biased region" description="Basic residues" evidence="11">
    <location>
        <begin position="21"/>
        <end position="34"/>
    </location>
</feature>
<dbReference type="GO" id="GO:0061665">
    <property type="term" value="F:SUMO ligase activity"/>
    <property type="evidence" value="ECO:0007669"/>
    <property type="project" value="TreeGrafter"/>
</dbReference>
<keyword evidence="4" id="KW-0808">Transferase</keyword>
<dbReference type="Gene3D" id="1.10.720.30">
    <property type="entry name" value="SAP domain"/>
    <property type="match status" value="1"/>
</dbReference>
<dbReference type="SMART" id="SM00513">
    <property type="entry name" value="SAP"/>
    <property type="match status" value="1"/>
</dbReference>
<gene>
    <name evidence="16" type="primary">LOC106074224</name>
</gene>
<evidence type="ECO:0000259" key="14">
    <source>
        <dbReference type="PROSITE" id="PS51466"/>
    </source>
</evidence>
<dbReference type="PROSITE" id="PS51044">
    <property type="entry name" value="ZF_SP_RING"/>
    <property type="match status" value="1"/>
</dbReference>
<dbReference type="PROSITE" id="PS51466">
    <property type="entry name" value="PINIT"/>
    <property type="match status" value="1"/>
</dbReference>
<dbReference type="AlphaFoldDB" id="A0A9W3ADM9"/>
<dbReference type="GeneID" id="106074224"/>
<evidence type="ECO:0000256" key="4">
    <source>
        <dbReference type="ARBA" id="ARBA00022679"/>
    </source>
</evidence>
<feature type="compositionally biased region" description="Low complexity" evidence="11">
    <location>
        <begin position="631"/>
        <end position="651"/>
    </location>
</feature>
<feature type="compositionally biased region" description="Polar residues" evidence="11">
    <location>
        <begin position="671"/>
        <end position="692"/>
    </location>
</feature>
<keyword evidence="7" id="KW-0833">Ubl conjugation pathway</keyword>
<keyword evidence="9" id="KW-0539">Nucleus</keyword>
<dbReference type="GO" id="GO:0016925">
    <property type="term" value="P:protein sumoylation"/>
    <property type="evidence" value="ECO:0007669"/>
    <property type="project" value="TreeGrafter"/>
</dbReference>
<dbReference type="FunFam" id="2.60.120.780:FF:000001">
    <property type="entry name" value="E3 SUMO-protein ligase PIAS2 isoform X1"/>
    <property type="match status" value="1"/>
</dbReference>
<dbReference type="RefSeq" id="XP_055885392.1">
    <property type="nucleotide sequence ID" value="XM_056029417.1"/>
</dbReference>
<dbReference type="CDD" id="cd16790">
    <property type="entry name" value="SP-RING_PIAS"/>
    <property type="match status" value="1"/>
</dbReference>
<dbReference type="Pfam" id="PF02891">
    <property type="entry name" value="zf-MIZ"/>
    <property type="match status" value="1"/>
</dbReference>
<dbReference type="Proteomes" id="UP001165740">
    <property type="component" value="Chromosome 1"/>
</dbReference>
<dbReference type="FunFam" id="3.30.40.10:FF:000247">
    <property type="entry name" value="Uncharacterized protein, isoform B"/>
    <property type="match status" value="1"/>
</dbReference>
<dbReference type="GO" id="GO:0006357">
    <property type="term" value="P:regulation of transcription by RNA polymerase II"/>
    <property type="evidence" value="ECO:0007669"/>
    <property type="project" value="TreeGrafter"/>
</dbReference>
<organism evidence="15 16">
    <name type="scientific">Biomphalaria glabrata</name>
    <name type="common">Bloodfluke planorb</name>
    <name type="synonym">Freshwater snail</name>
    <dbReference type="NCBI Taxonomy" id="6526"/>
    <lineage>
        <taxon>Eukaryota</taxon>
        <taxon>Metazoa</taxon>
        <taxon>Spiralia</taxon>
        <taxon>Lophotrochozoa</taxon>
        <taxon>Mollusca</taxon>
        <taxon>Gastropoda</taxon>
        <taxon>Heterobranchia</taxon>
        <taxon>Euthyneura</taxon>
        <taxon>Panpulmonata</taxon>
        <taxon>Hygrophila</taxon>
        <taxon>Lymnaeoidea</taxon>
        <taxon>Planorbidae</taxon>
        <taxon>Biomphalaria</taxon>
    </lineage>
</organism>
<dbReference type="GO" id="GO:0008270">
    <property type="term" value="F:zinc ion binding"/>
    <property type="evidence" value="ECO:0007669"/>
    <property type="project" value="UniProtKB-KW"/>
</dbReference>
<protein>
    <submittedName>
        <fullName evidence="16">E3 SUMO-protein ligase PIAS2-like isoform X2</fullName>
    </submittedName>
</protein>
<dbReference type="InterPro" id="IPR036361">
    <property type="entry name" value="SAP_dom_sf"/>
</dbReference>
<keyword evidence="15" id="KW-1185">Reference proteome</keyword>
<proteinExistence type="inferred from homology"/>
<dbReference type="Gene3D" id="2.60.120.780">
    <property type="entry name" value="PINIT domain"/>
    <property type="match status" value="1"/>
</dbReference>
<feature type="region of interest" description="Disordered" evidence="11">
    <location>
        <begin position="13"/>
        <end position="91"/>
    </location>
</feature>
<keyword evidence="6 10" id="KW-0863">Zinc-finger</keyword>
<feature type="domain" description="SP-RING-type" evidence="13">
    <location>
        <begin position="423"/>
        <end position="508"/>
    </location>
</feature>
<dbReference type="InterPro" id="IPR023321">
    <property type="entry name" value="PINIT"/>
</dbReference>
<accession>A0A9W3ADM9</accession>
<evidence type="ECO:0000256" key="3">
    <source>
        <dbReference type="ARBA" id="ARBA00005383"/>
    </source>
</evidence>
<feature type="compositionally biased region" description="Low complexity" evidence="11">
    <location>
        <begin position="531"/>
        <end position="570"/>
    </location>
</feature>
<comment type="subcellular location">
    <subcellularLocation>
        <location evidence="1">Nucleus</location>
    </subcellularLocation>
</comment>
<evidence type="ECO:0000256" key="7">
    <source>
        <dbReference type="ARBA" id="ARBA00022786"/>
    </source>
</evidence>
<dbReference type="Gene3D" id="3.30.40.10">
    <property type="entry name" value="Zinc/RING finger domain, C3HC4 (zinc finger)"/>
    <property type="match status" value="1"/>
</dbReference>
<evidence type="ECO:0000256" key="1">
    <source>
        <dbReference type="ARBA" id="ARBA00004123"/>
    </source>
</evidence>
<dbReference type="Pfam" id="PF14324">
    <property type="entry name" value="PINIT"/>
    <property type="match status" value="1"/>
</dbReference>
<dbReference type="FunFam" id="1.10.720.30:FF:000001">
    <property type="entry name" value="E3 SUMO-protein ligase PIAS2 isoform 1"/>
    <property type="match status" value="1"/>
</dbReference>
<comment type="similarity">
    <text evidence="3">Belongs to the PIAS family.</text>
</comment>
<dbReference type="InterPro" id="IPR013083">
    <property type="entry name" value="Znf_RING/FYVE/PHD"/>
</dbReference>
<evidence type="ECO:0000313" key="15">
    <source>
        <dbReference type="Proteomes" id="UP001165740"/>
    </source>
</evidence>
<dbReference type="OrthoDB" id="10263264at2759"/>
<feature type="domain" description="PINIT" evidence="14">
    <location>
        <begin position="224"/>
        <end position="391"/>
    </location>
</feature>
<dbReference type="InterPro" id="IPR003034">
    <property type="entry name" value="SAP_dom"/>
</dbReference>
<dbReference type="PANTHER" id="PTHR10782">
    <property type="entry name" value="ZINC FINGER MIZ DOMAIN-CONTAINING PROTEIN"/>
    <property type="match status" value="1"/>
</dbReference>
<evidence type="ECO:0000259" key="13">
    <source>
        <dbReference type="PROSITE" id="PS51044"/>
    </source>
</evidence>
<dbReference type="InterPro" id="IPR004181">
    <property type="entry name" value="Znf_MIZ"/>
</dbReference>